<organism evidence="3 4">
    <name type="scientific">Candidatus Uhrbacteria bacterium RIFCSPLOWO2_02_FULL_48_18</name>
    <dbReference type="NCBI Taxonomy" id="1802408"/>
    <lineage>
        <taxon>Bacteria</taxon>
        <taxon>Candidatus Uhriibacteriota</taxon>
    </lineage>
</organism>
<feature type="binding site" evidence="2">
    <location>
        <position position="65"/>
    </location>
    <ligand>
        <name>substrate</name>
    </ligand>
</feature>
<accession>A0A1F7V9L6</accession>
<reference evidence="3 4" key="1">
    <citation type="journal article" date="2016" name="Nat. Commun.">
        <title>Thousands of microbial genomes shed light on interconnected biogeochemical processes in an aquifer system.</title>
        <authorList>
            <person name="Anantharaman K."/>
            <person name="Brown C.T."/>
            <person name="Hug L.A."/>
            <person name="Sharon I."/>
            <person name="Castelle C.J."/>
            <person name="Probst A.J."/>
            <person name="Thomas B.C."/>
            <person name="Singh A."/>
            <person name="Wilkins M.J."/>
            <person name="Karaoz U."/>
            <person name="Brodie E.L."/>
            <person name="Williams K.H."/>
            <person name="Hubbard S.S."/>
            <person name="Banfield J.F."/>
        </authorList>
    </citation>
    <scope>NUCLEOTIDE SEQUENCE [LARGE SCALE GENOMIC DNA]</scope>
</reference>
<feature type="binding site" evidence="2">
    <location>
        <begin position="58"/>
        <end position="60"/>
    </location>
    <ligand>
        <name>substrate</name>
    </ligand>
</feature>
<dbReference type="GO" id="GO:0045547">
    <property type="term" value="F:ditrans,polycis-polyprenyl diphosphate synthase [(2E,6E)-farnesyl diphosphate specific] activity"/>
    <property type="evidence" value="ECO:0007669"/>
    <property type="project" value="TreeGrafter"/>
</dbReference>
<dbReference type="InterPro" id="IPR036424">
    <property type="entry name" value="UPP_synth-like_sf"/>
</dbReference>
<dbReference type="Proteomes" id="UP000176593">
    <property type="component" value="Unassembled WGS sequence"/>
</dbReference>
<dbReference type="GO" id="GO:0000287">
    <property type="term" value="F:magnesium ion binding"/>
    <property type="evidence" value="ECO:0007669"/>
    <property type="project" value="UniProtKB-UniRule"/>
</dbReference>
<dbReference type="Gene3D" id="3.40.1180.10">
    <property type="entry name" value="Decaprenyl diphosphate synthase-like"/>
    <property type="match status" value="1"/>
</dbReference>
<dbReference type="PANTHER" id="PTHR10291:SF0">
    <property type="entry name" value="DEHYDRODOLICHYL DIPHOSPHATE SYNTHASE 2"/>
    <property type="match status" value="1"/>
</dbReference>
<feature type="binding site" evidence="2">
    <location>
        <begin position="184"/>
        <end position="186"/>
    </location>
    <ligand>
        <name>substrate</name>
    </ligand>
</feature>
<proteinExistence type="inferred from homology"/>
<dbReference type="CDD" id="cd00475">
    <property type="entry name" value="Cis_IPPS"/>
    <property type="match status" value="1"/>
</dbReference>
<dbReference type="Pfam" id="PF01255">
    <property type="entry name" value="Prenyltransf"/>
    <property type="match status" value="1"/>
</dbReference>
<dbReference type="HAMAP" id="MF_01139">
    <property type="entry name" value="ISPT"/>
    <property type="match status" value="1"/>
</dbReference>
<dbReference type="InterPro" id="IPR001441">
    <property type="entry name" value="UPP_synth-like"/>
</dbReference>
<comment type="caution">
    <text evidence="2">Lacks conserved residue(s) required for the propagation of feature annotation.</text>
</comment>
<keyword evidence="2" id="KW-0479">Metal-binding</keyword>
<keyword evidence="2" id="KW-0460">Magnesium</keyword>
<feature type="active site" evidence="2">
    <location>
        <position position="13"/>
    </location>
</feature>
<gene>
    <name evidence="3" type="ORF">A3I41_04205</name>
</gene>
<feature type="binding site" evidence="2">
    <location>
        <position position="18"/>
    </location>
    <ligand>
        <name>substrate</name>
    </ligand>
</feature>
<dbReference type="GO" id="GO:0016094">
    <property type="term" value="P:polyprenol biosynthetic process"/>
    <property type="evidence" value="ECO:0007669"/>
    <property type="project" value="TreeGrafter"/>
</dbReference>
<evidence type="ECO:0000256" key="2">
    <source>
        <dbReference type="HAMAP-Rule" id="MF_01139"/>
    </source>
</evidence>
<dbReference type="PROSITE" id="PS01066">
    <property type="entry name" value="UPP_SYNTHASE"/>
    <property type="match status" value="1"/>
</dbReference>
<feature type="binding site" evidence="2">
    <location>
        <position position="197"/>
    </location>
    <ligand>
        <name>Mg(2+)</name>
        <dbReference type="ChEBI" id="CHEBI:18420"/>
    </ligand>
</feature>
<evidence type="ECO:0000313" key="3">
    <source>
        <dbReference type="EMBL" id="OGL87115.1"/>
    </source>
</evidence>
<sequence length="239" mass="27148">MSNIPKHIGFIMDGNRRWAKERGLSSGDGHAAGVENLTTILEACAKRGVETVTIYAFSTENFKKRSQKEIATLFDLLGLWLQRKSKVMRERGVCLAFLGDLSKLPERLQHKINHAVDVLKTNERIKCNVLMNYGGRPEIVNALKEIVKKGIVADEINEELIEQHLYTKGQSDPDLMIRTGGEMRVSNFLIWQLSYSELYFTDTFWPAFDEAELDKALAEYVRRDRRLGGDTVAEAVKSI</sequence>
<feature type="binding site" evidence="2">
    <location>
        <position position="30"/>
    </location>
    <ligand>
        <name>substrate</name>
    </ligand>
</feature>
<feature type="binding site" evidence="2">
    <location>
        <position position="62"/>
    </location>
    <ligand>
        <name>substrate</name>
    </ligand>
</feature>
<dbReference type="EMBL" id="MGEQ01000003">
    <property type="protein sequence ID" value="OGL87115.1"/>
    <property type="molecule type" value="Genomic_DNA"/>
</dbReference>
<comment type="similarity">
    <text evidence="2">Belongs to the UPP synthase family.</text>
</comment>
<feature type="active site" description="Proton acceptor" evidence="2">
    <location>
        <position position="61"/>
    </location>
</feature>
<comment type="cofactor">
    <cofactor evidence="2">
        <name>Mg(2+)</name>
        <dbReference type="ChEBI" id="CHEBI:18420"/>
    </cofactor>
    <text evidence="2">Binds 2 magnesium ions per subunit.</text>
</comment>
<dbReference type="AlphaFoldDB" id="A0A1F7V9L6"/>
<dbReference type="EC" id="2.5.1.-" evidence="2"/>
<feature type="binding site" evidence="2">
    <location>
        <begin position="14"/>
        <end position="17"/>
    </location>
    <ligand>
        <name>substrate</name>
    </ligand>
</feature>
<feature type="binding site" evidence="2">
    <location>
        <position position="13"/>
    </location>
    <ligand>
        <name>Mg(2+)</name>
        <dbReference type="ChEBI" id="CHEBI:18420"/>
    </ligand>
</feature>
<dbReference type="NCBIfam" id="TIGR00055">
    <property type="entry name" value="uppS"/>
    <property type="match status" value="1"/>
</dbReference>
<keyword evidence="1 2" id="KW-0808">Transferase</keyword>
<dbReference type="PANTHER" id="PTHR10291">
    <property type="entry name" value="DEHYDRODOLICHYL DIPHOSPHATE SYNTHASE FAMILY MEMBER"/>
    <property type="match status" value="1"/>
</dbReference>
<feature type="binding site" evidence="2">
    <location>
        <position position="178"/>
    </location>
    <ligand>
        <name>substrate</name>
    </ligand>
</feature>
<evidence type="ECO:0000313" key="4">
    <source>
        <dbReference type="Proteomes" id="UP000176593"/>
    </source>
</evidence>
<name>A0A1F7V9L6_9BACT</name>
<comment type="function">
    <text evidence="2">Catalyzes the condensation of isopentenyl diphosphate (IPP) with allylic pyrophosphates generating different type of terpenoids.</text>
</comment>
<evidence type="ECO:0000256" key="1">
    <source>
        <dbReference type="ARBA" id="ARBA00022679"/>
    </source>
</evidence>
<dbReference type="SUPFAM" id="SSF64005">
    <property type="entry name" value="Undecaprenyl diphosphate synthase"/>
    <property type="match status" value="1"/>
</dbReference>
<protein>
    <recommendedName>
        <fullName evidence="2">Isoprenyl transferase</fullName>
        <ecNumber evidence="2">2.5.1.-</ecNumber>
    </recommendedName>
</protein>
<comment type="caution">
    <text evidence="3">The sequence shown here is derived from an EMBL/GenBank/DDBJ whole genome shotgun (WGS) entry which is preliminary data.</text>
</comment>
<comment type="subunit">
    <text evidence="2">Homodimer.</text>
</comment>
<dbReference type="InterPro" id="IPR018520">
    <property type="entry name" value="UPP_synth-like_CS"/>
</dbReference>